<dbReference type="InterPro" id="IPR020930">
    <property type="entry name" value="Ribosomal_uL5_bac-type"/>
</dbReference>
<proteinExistence type="inferred from homology"/>
<comment type="similarity">
    <text evidence="5">Belongs to the bacterial ribosomal protein bL25 family. CTC subfamily.</text>
</comment>
<dbReference type="GO" id="GO:0006412">
    <property type="term" value="P:translation"/>
    <property type="evidence" value="ECO:0007669"/>
    <property type="project" value="UniProtKB-UniRule"/>
</dbReference>
<evidence type="ECO:0000313" key="9">
    <source>
        <dbReference type="Proteomes" id="UP000537131"/>
    </source>
</evidence>
<dbReference type="GO" id="GO:0003735">
    <property type="term" value="F:structural constituent of ribosome"/>
    <property type="evidence" value="ECO:0007669"/>
    <property type="project" value="InterPro"/>
</dbReference>
<dbReference type="Proteomes" id="UP000537131">
    <property type="component" value="Unassembled WGS sequence"/>
</dbReference>
<dbReference type="InterPro" id="IPR001021">
    <property type="entry name" value="Ribosomal_bL25_long"/>
</dbReference>
<dbReference type="Pfam" id="PF01386">
    <property type="entry name" value="Ribosomal_L25p"/>
    <property type="match status" value="1"/>
</dbReference>
<dbReference type="RefSeq" id="WP_169295735.1">
    <property type="nucleotide sequence ID" value="NZ_JABBNI010000001.1"/>
</dbReference>
<feature type="domain" description="Large ribosomal subunit protein bL25 beta" evidence="7">
    <location>
        <begin position="99"/>
        <end position="179"/>
    </location>
</feature>
<dbReference type="SUPFAM" id="SSF50715">
    <property type="entry name" value="Ribosomal protein L25-like"/>
    <property type="match status" value="1"/>
</dbReference>
<protein>
    <recommendedName>
        <fullName evidence="5">Large ribosomal subunit protein bL25</fullName>
    </recommendedName>
    <alternativeName>
        <fullName evidence="5">General stress protein CTC</fullName>
    </alternativeName>
</protein>
<dbReference type="InterPro" id="IPR011035">
    <property type="entry name" value="Ribosomal_bL25/Gln-tRNA_synth"/>
</dbReference>
<keyword evidence="9" id="KW-1185">Reference proteome</keyword>
<dbReference type="NCBIfam" id="TIGR00731">
    <property type="entry name" value="bL25_bact_ctc"/>
    <property type="match status" value="1"/>
</dbReference>
<dbReference type="InterPro" id="IPR029751">
    <property type="entry name" value="Ribosomal_L25_dom"/>
</dbReference>
<sequence>MEELELYKRSKNTVHEARKERKLGKVPGIIYGKNINNLMFEIGELELNKKISNNGEHGILNVRFQEEKYNTLIKEVQRDSVNHRIVHIDLEEIPKNETIQTDVPIIFTGEELIMRKGGVVQKEKTNIKVQCKSENIPNHINIDISNLEIGQSYRVGDIELSKDIAFIDDLNTIIAFVTANNKVDDNGLEGVVVD</sequence>
<dbReference type="GO" id="GO:0008097">
    <property type="term" value="F:5S rRNA binding"/>
    <property type="evidence" value="ECO:0007669"/>
    <property type="project" value="InterPro"/>
</dbReference>
<evidence type="ECO:0000259" key="6">
    <source>
        <dbReference type="Pfam" id="PF01386"/>
    </source>
</evidence>
<comment type="function">
    <text evidence="5">This is one of the proteins that binds to the 5S RNA in the ribosome where it forms part of the central protuberance.</text>
</comment>
<dbReference type="PANTHER" id="PTHR33284">
    <property type="entry name" value="RIBOSOMAL PROTEIN L25/GLN-TRNA SYNTHETASE, ANTI-CODON-BINDING DOMAIN-CONTAINING PROTEIN"/>
    <property type="match status" value="1"/>
</dbReference>
<feature type="domain" description="Large ribosomal subunit protein bL25 L25" evidence="6">
    <location>
        <begin position="4"/>
        <end position="90"/>
    </location>
</feature>
<dbReference type="EMBL" id="JABBNI010000001">
    <property type="protein sequence ID" value="NMM61119.1"/>
    <property type="molecule type" value="Genomic_DNA"/>
</dbReference>
<reference evidence="8 9" key="1">
    <citation type="submission" date="2020-06" db="EMBL/GenBank/DDBJ databases">
        <title>Complete Genome Sequence of Clostridium muelleri sp. nov. P21T, an Acid-Alcohol Producing Acetogen Isolated from Old Hay.</title>
        <authorList>
            <person name="Duncan K.E."/>
            <person name="Tanner R.S."/>
        </authorList>
    </citation>
    <scope>NUCLEOTIDE SEQUENCE [LARGE SCALE GENOMIC DNA]</scope>
    <source>
        <strain evidence="8 9">P21</strain>
    </source>
</reference>
<keyword evidence="2 5" id="KW-0694">RNA-binding</keyword>
<dbReference type="AlphaFoldDB" id="A0A7Y0ECT7"/>
<dbReference type="InterPro" id="IPR037121">
    <property type="entry name" value="Ribosomal_bL25_C"/>
</dbReference>
<name>A0A7Y0ECT7_9CLOT</name>
<dbReference type="PANTHER" id="PTHR33284:SF1">
    <property type="entry name" value="RIBOSOMAL PROTEIN L25_GLN-TRNA SYNTHETASE, ANTI-CODON-BINDING DOMAIN-CONTAINING PROTEIN"/>
    <property type="match status" value="1"/>
</dbReference>
<evidence type="ECO:0000256" key="3">
    <source>
        <dbReference type="ARBA" id="ARBA00022980"/>
    </source>
</evidence>
<comment type="subunit">
    <text evidence="5">Part of the 50S ribosomal subunit; part of the 5S rRNA/L5/L18/L25 subcomplex. Contacts the 5S rRNA. Binds to the 5S rRNA independently of L5 and L18.</text>
</comment>
<comment type="caution">
    <text evidence="8">The sequence shown here is derived from an EMBL/GenBank/DDBJ whole genome shotgun (WGS) entry which is preliminary data.</text>
</comment>
<evidence type="ECO:0000256" key="1">
    <source>
        <dbReference type="ARBA" id="ARBA00022730"/>
    </source>
</evidence>
<evidence type="ECO:0000256" key="5">
    <source>
        <dbReference type="HAMAP-Rule" id="MF_01334"/>
    </source>
</evidence>
<dbReference type="CDD" id="cd00495">
    <property type="entry name" value="Ribosomal_L25_TL5_CTC"/>
    <property type="match status" value="1"/>
</dbReference>
<evidence type="ECO:0000313" key="8">
    <source>
        <dbReference type="EMBL" id="NMM61119.1"/>
    </source>
</evidence>
<gene>
    <name evidence="5" type="primary">rplY</name>
    <name evidence="5" type="synonym">ctc</name>
    <name evidence="8" type="ORF">HBE96_00060</name>
</gene>
<dbReference type="HAMAP" id="MF_01334">
    <property type="entry name" value="Ribosomal_bL25_CTC"/>
    <property type="match status" value="1"/>
</dbReference>
<organism evidence="8 9">
    <name type="scientific">Clostridium muellerianum</name>
    <dbReference type="NCBI Taxonomy" id="2716538"/>
    <lineage>
        <taxon>Bacteria</taxon>
        <taxon>Bacillati</taxon>
        <taxon>Bacillota</taxon>
        <taxon>Clostridia</taxon>
        <taxon>Eubacteriales</taxon>
        <taxon>Clostridiaceae</taxon>
        <taxon>Clostridium</taxon>
    </lineage>
</organism>
<keyword evidence="1 5" id="KW-0699">rRNA-binding</keyword>
<dbReference type="Gene3D" id="2.40.240.10">
    <property type="entry name" value="Ribosomal Protein L25, Chain P"/>
    <property type="match status" value="1"/>
</dbReference>
<keyword evidence="4 5" id="KW-0687">Ribonucleoprotein</keyword>
<accession>A0A7Y0ECT7</accession>
<dbReference type="InterPro" id="IPR020056">
    <property type="entry name" value="Rbsml_bL25/Gln-tRNA_synth_N"/>
</dbReference>
<dbReference type="GO" id="GO:0022625">
    <property type="term" value="C:cytosolic large ribosomal subunit"/>
    <property type="evidence" value="ECO:0007669"/>
    <property type="project" value="TreeGrafter"/>
</dbReference>
<dbReference type="Gene3D" id="2.170.120.20">
    <property type="entry name" value="Ribosomal protein L25, beta domain"/>
    <property type="match status" value="1"/>
</dbReference>
<dbReference type="InterPro" id="IPR020057">
    <property type="entry name" value="Ribosomal_bL25_b-dom"/>
</dbReference>
<evidence type="ECO:0000256" key="2">
    <source>
        <dbReference type="ARBA" id="ARBA00022884"/>
    </source>
</evidence>
<dbReference type="Pfam" id="PF14693">
    <property type="entry name" value="Ribosomal_TL5_C"/>
    <property type="match status" value="1"/>
</dbReference>
<keyword evidence="3 5" id="KW-0689">Ribosomal protein</keyword>
<evidence type="ECO:0000259" key="7">
    <source>
        <dbReference type="Pfam" id="PF14693"/>
    </source>
</evidence>
<evidence type="ECO:0000256" key="4">
    <source>
        <dbReference type="ARBA" id="ARBA00023274"/>
    </source>
</evidence>